<dbReference type="PANTHER" id="PTHR47529:SF1">
    <property type="entry name" value="PERIPLASMIC CHAPERONE PPID"/>
    <property type="match status" value="1"/>
</dbReference>
<evidence type="ECO:0000256" key="2">
    <source>
        <dbReference type="ARBA" id="ARBA00022475"/>
    </source>
</evidence>
<evidence type="ECO:0000256" key="5">
    <source>
        <dbReference type="SAM" id="MobiDB-lite"/>
    </source>
</evidence>
<dbReference type="EMBL" id="CP029803">
    <property type="protein sequence ID" value="AWT60211.1"/>
    <property type="molecule type" value="Genomic_DNA"/>
</dbReference>
<keyword evidence="7" id="KW-0413">Isomerase</keyword>
<evidence type="ECO:0000256" key="4">
    <source>
        <dbReference type="ARBA" id="ARBA00023186"/>
    </source>
</evidence>
<dbReference type="EC" id="5.2.1.8" evidence="7"/>
<evidence type="ECO:0000256" key="6">
    <source>
        <dbReference type="SAM" id="Phobius"/>
    </source>
</evidence>
<keyword evidence="2" id="KW-1003">Cell membrane</keyword>
<evidence type="ECO:0000313" key="8">
    <source>
        <dbReference type="Proteomes" id="UP000247465"/>
    </source>
</evidence>
<proteinExistence type="predicted"/>
<accession>A0A2Z4ADR2</accession>
<evidence type="ECO:0000256" key="1">
    <source>
        <dbReference type="ARBA" id="ARBA00004236"/>
    </source>
</evidence>
<gene>
    <name evidence="7" type="primary">ppiD</name>
    <name evidence="7" type="ORF">DF168_01413</name>
</gene>
<sequence>MIAWTQKYIINKWFFLILLTVVIVAFVLTITPAGSGLTQTGEDIRKRDFFGINLASRKDVGPVIASATASAWINTGERGFIESSSGDLLLGRVAYLHYAHKLGLPPPSKVELERYIRSKRIFLGEDGFFSKQAYDDFKQLIDDDPAITQELMMQALLEDFQIDKISSALVGPGFALPFETQKQVEHSKTVWSIDVATLKYEPFQPKVEIDEEKLSSYYKSNLARFEESAKVKVSLIKFDYDRYAGTAQPTADELREFYEEHKDQFKELRSSSEAGSEPDPEPLTFESVKDSVTKVMVEERARRLAEEAAHAFILKLYERKISRDSKQQITGLLEDAGITPIELPAYTRSNPPEDTDLPRRSLEEAFALSNTRYYSDVIETNNAAAVLLLRSIEEARIPSFNEIYAKVEAEYRAKEKKKLFAEIGLKLKTRLEAALAEGNPFRKSAEAVGLEVETFNDFTRRNPPSELDRRLFIQNSHLGKGQISPMVILDKDGKFVHILGKEIPEEESSLSELADQEEILQRINLYYQTTNLIAEIVAREQQKSEE</sequence>
<feature type="transmembrane region" description="Helical" evidence="6">
    <location>
        <begin position="12"/>
        <end position="30"/>
    </location>
</feature>
<evidence type="ECO:0000313" key="7">
    <source>
        <dbReference type="EMBL" id="AWT60211.1"/>
    </source>
</evidence>
<protein>
    <submittedName>
        <fullName evidence="7">Peptidyl-prolyl cis-trans isomerase D</fullName>
        <ecNumber evidence="7">5.2.1.8</ecNumber>
    </submittedName>
</protein>
<reference evidence="7 8" key="1">
    <citation type="submission" date="2018-06" db="EMBL/GenBank/DDBJ databases">
        <title>Draft Genome Sequence of a Novel Marine Bacterium Related to the Verrucomicrobia.</title>
        <authorList>
            <person name="Vosseberg J."/>
            <person name="Martijn J."/>
            <person name="Ettema T.J.G."/>
        </authorList>
    </citation>
    <scope>NUCLEOTIDE SEQUENCE [LARGE SCALE GENOMIC DNA]</scope>
    <source>
        <strain evidence="7">TARA_B100001123</strain>
    </source>
</reference>
<name>A0A2Z4ADR2_9BACT</name>
<keyword evidence="3 6" id="KW-0472">Membrane</keyword>
<keyword evidence="6" id="KW-0812">Transmembrane</keyword>
<feature type="region of interest" description="Disordered" evidence="5">
    <location>
        <begin position="266"/>
        <end position="287"/>
    </location>
</feature>
<dbReference type="GO" id="GO:0003755">
    <property type="term" value="F:peptidyl-prolyl cis-trans isomerase activity"/>
    <property type="evidence" value="ECO:0007669"/>
    <property type="project" value="UniProtKB-EC"/>
</dbReference>
<evidence type="ECO:0000256" key="3">
    <source>
        <dbReference type="ARBA" id="ARBA00023136"/>
    </source>
</evidence>
<dbReference type="PANTHER" id="PTHR47529">
    <property type="entry name" value="PEPTIDYL-PROLYL CIS-TRANS ISOMERASE D"/>
    <property type="match status" value="1"/>
</dbReference>
<comment type="subcellular location">
    <subcellularLocation>
        <location evidence="1">Cell membrane</location>
    </subcellularLocation>
</comment>
<keyword evidence="6" id="KW-1133">Transmembrane helix</keyword>
<dbReference type="AlphaFoldDB" id="A0A2Z4ADR2"/>
<dbReference type="GO" id="GO:0005886">
    <property type="term" value="C:plasma membrane"/>
    <property type="evidence" value="ECO:0007669"/>
    <property type="project" value="UniProtKB-SubCell"/>
</dbReference>
<dbReference type="InterPro" id="IPR052029">
    <property type="entry name" value="PpiD_chaperone"/>
</dbReference>
<dbReference type="KEGG" id="mtar:DF168_01413"/>
<organism evidence="7 8">
    <name type="scientific">Candidatus Moanibacter tarae</name>
    <dbReference type="NCBI Taxonomy" id="2200854"/>
    <lineage>
        <taxon>Bacteria</taxon>
        <taxon>Pseudomonadati</taxon>
        <taxon>Verrucomicrobiota</taxon>
        <taxon>Opitutia</taxon>
        <taxon>Puniceicoccales</taxon>
        <taxon>Puniceicoccales incertae sedis</taxon>
        <taxon>Candidatus Moanibacter</taxon>
    </lineage>
</organism>
<dbReference type="Proteomes" id="UP000247465">
    <property type="component" value="Chromosome"/>
</dbReference>
<keyword evidence="4" id="KW-0143">Chaperone</keyword>